<dbReference type="OrthoDB" id="3700231at2"/>
<proteinExistence type="predicted"/>
<keyword evidence="5" id="KW-1185">Reference proteome</keyword>
<dbReference type="SMART" id="SM00823">
    <property type="entry name" value="PKS_PP"/>
    <property type="match status" value="1"/>
</dbReference>
<dbReference type="InterPro" id="IPR036736">
    <property type="entry name" value="ACP-like_sf"/>
</dbReference>
<dbReference type="RefSeq" id="WP_146132605.1">
    <property type="nucleotide sequence ID" value="NZ_PVLV01000275.1"/>
</dbReference>
<keyword evidence="1" id="KW-0596">Phosphopantetheine</keyword>
<dbReference type="Proteomes" id="UP000239322">
    <property type="component" value="Unassembled WGS sequence"/>
</dbReference>
<protein>
    <recommendedName>
        <fullName evidence="3">Carrier domain-containing protein</fullName>
    </recommendedName>
</protein>
<gene>
    <name evidence="4" type="ORF">C6N75_18305</name>
</gene>
<dbReference type="InterPro" id="IPR009081">
    <property type="entry name" value="PP-bd_ACP"/>
</dbReference>
<dbReference type="Gene3D" id="1.10.1200.10">
    <property type="entry name" value="ACP-like"/>
    <property type="match status" value="1"/>
</dbReference>
<dbReference type="AlphaFoldDB" id="A0A2S9PTS6"/>
<dbReference type="SUPFAM" id="SSF47336">
    <property type="entry name" value="ACP-like"/>
    <property type="match status" value="1"/>
</dbReference>
<organism evidence="4 5">
    <name type="scientific">Streptomyces solincola</name>
    <dbReference type="NCBI Taxonomy" id="2100817"/>
    <lineage>
        <taxon>Bacteria</taxon>
        <taxon>Bacillati</taxon>
        <taxon>Actinomycetota</taxon>
        <taxon>Actinomycetes</taxon>
        <taxon>Kitasatosporales</taxon>
        <taxon>Streptomycetaceae</taxon>
        <taxon>Streptomyces</taxon>
    </lineage>
</organism>
<accession>A0A2S9PTS6</accession>
<dbReference type="GO" id="GO:0031177">
    <property type="term" value="F:phosphopantetheine binding"/>
    <property type="evidence" value="ECO:0007669"/>
    <property type="project" value="InterPro"/>
</dbReference>
<dbReference type="SMART" id="SM01294">
    <property type="entry name" value="PKS_PP_betabranch"/>
    <property type="match status" value="1"/>
</dbReference>
<dbReference type="GO" id="GO:0017000">
    <property type="term" value="P:antibiotic biosynthetic process"/>
    <property type="evidence" value="ECO:0007669"/>
    <property type="project" value="UniProtKB-ARBA"/>
</dbReference>
<keyword evidence="2" id="KW-0597">Phosphoprotein</keyword>
<evidence type="ECO:0000313" key="4">
    <source>
        <dbReference type="EMBL" id="PRH77826.1"/>
    </source>
</evidence>
<sequence length="99" mass="10539">MPFAPHHRATSAAADTPAAAGVLAPVVGSLADVLRLRPERIDPEQTFRSLGLDSLLTVEYVATVNAHYGLKIKADALLDHPTPLAFARHVARERGLPAP</sequence>
<evidence type="ECO:0000256" key="1">
    <source>
        <dbReference type="ARBA" id="ARBA00022450"/>
    </source>
</evidence>
<evidence type="ECO:0000259" key="3">
    <source>
        <dbReference type="PROSITE" id="PS50075"/>
    </source>
</evidence>
<dbReference type="InterPro" id="IPR020806">
    <property type="entry name" value="PKS_PP-bd"/>
</dbReference>
<reference evidence="4 5" key="1">
    <citation type="submission" date="2018-03" db="EMBL/GenBank/DDBJ databases">
        <title>Novel Streptomyces sp. from soil.</title>
        <authorList>
            <person name="Tan G.Y.A."/>
            <person name="Lee Z.Y."/>
        </authorList>
    </citation>
    <scope>NUCLEOTIDE SEQUENCE [LARGE SCALE GENOMIC DNA]</scope>
    <source>
        <strain evidence="4 5">ST5x</strain>
    </source>
</reference>
<evidence type="ECO:0000313" key="5">
    <source>
        <dbReference type="Proteomes" id="UP000239322"/>
    </source>
</evidence>
<feature type="non-terminal residue" evidence="4">
    <location>
        <position position="99"/>
    </location>
</feature>
<dbReference type="PROSITE" id="PS50075">
    <property type="entry name" value="CARRIER"/>
    <property type="match status" value="1"/>
</dbReference>
<evidence type="ECO:0000256" key="2">
    <source>
        <dbReference type="ARBA" id="ARBA00022553"/>
    </source>
</evidence>
<name>A0A2S9PTS6_9ACTN</name>
<feature type="domain" description="Carrier" evidence="3">
    <location>
        <begin position="17"/>
        <end position="94"/>
    </location>
</feature>
<dbReference type="Pfam" id="PF00550">
    <property type="entry name" value="PP-binding"/>
    <property type="match status" value="1"/>
</dbReference>
<comment type="caution">
    <text evidence="4">The sequence shown here is derived from an EMBL/GenBank/DDBJ whole genome shotgun (WGS) entry which is preliminary data.</text>
</comment>
<dbReference type="EMBL" id="PVLV01000275">
    <property type="protein sequence ID" value="PRH77826.1"/>
    <property type="molecule type" value="Genomic_DNA"/>
</dbReference>